<dbReference type="InterPro" id="IPR023064">
    <property type="entry name" value="D-ribose_pyranase"/>
</dbReference>
<organism evidence="6 7">
    <name type="scientific">Candidatus Ordinivivax streblomastigis</name>
    <dbReference type="NCBI Taxonomy" id="2540710"/>
    <lineage>
        <taxon>Bacteria</taxon>
        <taxon>Pseudomonadati</taxon>
        <taxon>Bacteroidota</taxon>
        <taxon>Bacteroidia</taxon>
        <taxon>Bacteroidales</taxon>
        <taxon>Candidatus Ordinivivax</taxon>
    </lineage>
</organism>
<dbReference type="Proteomes" id="UP000324575">
    <property type="component" value="Unassembled WGS sequence"/>
</dbReference>
<evidence type="ECO:0000313" key="6">
    <source>
        <dbReference type="EMBL" id="KAA6301499.1"/>
    </source>
</evidence>
<dbReference type="AlphaFoldDB" id="A0A5M8NZB7"/>
<dbReference type="GO" id="GO:0062193">
    <property type="term" value="F:D-ribose pyranase activity"/>
    <property type="evidence" value="ECO:0007669"/>
    <property type="project" value="UniProtKB-EC"/>
</dbReference>
<keyword evidence="3" id="KW-0963">Cytoplasm</keyword>
<dbReference type="Pfam" id="PF05025">
    <property type="entry name" value="RbsD_FucU"/>
    <property type="match status" value="1"/>
</dbReference>
<dbReference type="Gene3D" id="3.40.1650.10">
    <property type="entry name" value="RbsD-like domain"/>
    <property type="match status" value="1"/>
</dbReference>
<accession>A0A5M8NZB7</accession>
<evidence type="ECO:0000256" key="2">
    <source>
        <dbReference type="ARBA" id="ARBA00012862"/>
    </source>
</evidence>
<sequence length="138" mass="15338">MKEIGILNRNLDRVLSKQGHGDLLLVTDAGFAIPEGLDIVDISLDVNQPQVLDVLHTLKKVFSVEKMIMANETKQSNPSFFDKVSKVWGEIPVETVDHVELKELSKRVKGVVRSGDFTAFGNVILVSGSGDRWYSEKN</sequence>
<dbReference type="InterPro" id="IPR007721">
    <property type="entry name" value="RbsD_FucU"/>
</dbReference>
<dbReference type="GO" id="GO:0048029">
    <property type="term" value="F:monosaccharide binding"/>
    <property type="evidence" value="ECO:0007669"/>
    <property type="project" value="InterPro"/>
</dbReference>
<dbReference type="PANTHER" id="PTHR37831:SF1">
    <property type="entry name" value="D-RIBOSE PYRANASE"/>
    <property type="match status" value="1"/>
</dbReference>
<proteinExistence type="predicted"/>
<dbReference type="EMBL" id="SNRX01000018">
    <property type="protein sequence ID" value="KAA6301499.1"/>
    <property type="molecule type" value="Genomic_DNA"/>
</dbReference>
<gene>
    <name evidence="6" type="ORF">EZS26_002373</name>
</gene>
<dbReference type="GO" id="GO:0005829">
    <property type="term" value="C:cytosol"/>
    <property type="evidence" value="ECO:0007669"/>
    <property type="project" value="TreeGrafter"/>
</dbReference>
<dbReference type="GO" id="GO:0016872">
    <property type="term" value="F:intramolecular lyase activity"/>
    <property type="evidence" value="ECO:0007669"/>
    <property type="project" value="InterPro"/>
</dbReference>
<name>A0A5M8NZB7_9BACT</name>
<dbReference type="SUPFAM" id="SSF102546">
    <property type="entry name" value="RbsD-like"/>
    <property type="match status" value="1"/>
</dbReference>
<comment type="catalytic activity">
    <reaction evidence="1">
        <text>beta-D-ribopyranose = beta-D-ribofuranose</text>
        <dbReference type="Rhea" id="RHEA:25432"/>
        <dbReference type="ChEBI" id="CHEBI:27476"/>
        <dbReference type="ChEBI" id="CHEBI:47002"/>
        <dbReference type="EC" id="5.4.99.62"/>
    </reaction>
</comment>
<dbReference type="EC" id="5.4.99.62" evidence="2"/>
<evidence type="ECO:0000256" key="1">
    <source>
        <dbReference type="ARBA" id="ARBA00000223"/>
    </source>
</evidence>
<comment type="caution">
    <text evidence="6">The sequence shown here is derived from an EMBL/GenBank/DDBJ whole genome shotgun (WGS) entry which is preliminary data.</text>
</comment>
<keyword evidence="5" id="KW-0119">Carbohydrate metabolism</keyword>
<keyword evidence="4 6" id="KW-0413">Isomerase</keyword>
<evidence type="ECO:0000256" key="4">
    <source>
        <dbReference type="ARBA" id="ARBA00023235"/>
    </source>
</evidence>
<dbReference type="PANTHER" id="PTHR37831">
    <property type="entry name" value="D-RIBOSE PYRANASE"/>
    <property type="match status" value="1"/>
</dbReference>
<dbReference type="NCBIfam" id="NF008761">
    <property type="entry name" value="PRK11797.1"/>
    <property type="match status" value="1"/>
</dbReference>
<protein>
    <recommendedName>
        <fullName evidence="2">D-ribose pyranase</fullName>
        <ecNumber evidence="2">5.4.99.62</ecNumber>
    </recommendedName>
</protein>
<evidence type="ECO:0000256" key="3">
    <source>
        <dbReference type="ARBA" id="ARBA00022490"/>
    </source>
</evidence>
<evidence type="ECO:0000313" key="7">
    <source>
        <dbReference type="Proteomes" id="UP000324575"/>
    </source>
</evidence>
<evidence type="ECO:0000256" key="5">
    <source>
        <dbReference type="ARBA" id="ARBA00023277"/>
    </source>
</evidence>
<reference evidence="6 7" key="1">
    <citation type="submission" date="2019-03" db="EMBL/GenBank/DDBJ databases">
        <title>Single cell metagenomics reveals metabolic interactions within the superorganism composed of flagellate Streblomastix strix and complex community of Bacteroidetes bacteria on its surface.</title>
        <authorList>
            <person name="Treitli S.C."/>
            <person name="Kolisko M."/>
            <person name="Husnik F."/>
            <person name="Keeling P."/>
            <person name="Hampl V."/>
        </authorList>
    </citation>
    <scope>NUCLEOTIDE SEQUENCE [LARGE SCALE GENOMIC DNA]</scope>
    <source>
        <strain evidence="6">St1</strain>
    </source>
</reference>
<dbReference type="GO" id="GO:0019303">
    <property type="term" value="P:D-ribose catabolic process"/>
    <property type="evidence" value="ECO:0007669"/>
    <property type="project" value="TreeGrafter"/>
</dbReference>
<dbReference type="InterPro" id="IPR023750">
    <property type="entry name" value="RbsD-like_sf"/>
</dbReference>